<feature type="domain" description="KTSC" evidence="1">
    <location>
        <begin position="23"/>
        <end position="79"/>
    </location>
</feature>
<sequence length="88" mass="10329">MHYKNNFYATAPAWFFNAYGMPSSVVAHMNYYPETSTLRVTYTSGEIYDYLKVPAAIYDAMKQSWSKGKYLNTVIKGRFQYKKLNRET</sequence>
<evidence type="ECO:0000313" key="2">
    <source>
        <dbReference type="EMBL" id="MBO9203328.1"/>
    </source>
</evidence>
<reference evidence="2 3" key="1">
    <citation type="submission" date="2021-03" db="EMBL/GenBank/DDBJ databases">
        <title>Assistant Professor.</title>
        <authorList>
            <person name="Huq M.A."/>
        </authorList>
    </citation>
    <scope>NUCLEOTIDE SEQUENCE [LARGE SCALE GENOMIC DNA]</scope>
    <source>
        <strain evidence="2 3">MAH-29</strain>
    </source>
</reference>
<organism evidence="2 3">
    <name type="scientific">Niastella soli</name>
    <dbReference type="NCBI Taxonomy" id="2821487"/>
    <lineage>
        <taxon>Bacteria</taxon>
        <taxon>Pseudomonadati</taxon>
        <taxon>Bacteroidota</taxon>
        <taxon>Chitinophagia</taxon>
        <taxon>Chitinophagales</taxon>
        <taxon>Chitinophagaceae</taxon>
        <taxon>Niastella</taxon>
    </lineage>
</organism>
<dbReference type="InterPro" id="IPR025309">
    <property type="entry name" value="KTSC_dom"/>
</dbReference>
<gene>
    <name evidence="2" type="ORF">J7I42_23790</name>
</gene>
<evidence type="ECO:0000313" key="3">
    <source>
        <dbReference type="Proteomes" id="UP000677244"/>
    </source>
</evidence>
<dbReference type="Pfam" id="PF13619">
    <property type="entry name" value="KTSC"/>
    <property type="match status" value="1"/>
</dbReference>
<proteinExistence type="predicted"/>
<evidence type="ECO:0000259" key="1">
    <source>
        <dbReference type="Pfam" id="PF13619"/>
    </source>
</evidence>
<accession>A0ABS3YZL5</accession>
<comment type="caution">
    <text evidence="2">The sequence shown here is derived from an EMBL/GenBank/DDBJ whole genome shotgun (WGS) entry which is preliminary data.</text>
</comment>
<keyword evidence="3" id="KW-1185">Reference proteome</keyword>
<dbReference type="EMBL" id="JAGHKO010000006">
    <property type="protein sequence ID" value="MBO9203328.1"/>
    <property type="molecule type" value="Genomic_DNA"/>
</dbReference>
<dbReference type="Proteomes" id="UP000677244">
    <property type="component" value="Unassembled WGS sequence"/>
</dbReference>
<protein>
    <submittedName>
        <fullName evidence="2">KTSC domain-containing protein</fullName>
    </submittedName>
</protein>
<name>A0ABS3YZL5_9BACT</name>